<evidence type="ECO:0000313" key="2">
    <source>
        <dbReference type="EMBL" id="CAB4635942.1"/>
    </source>
</evidence>
<dbReference type="AlphaFoldDB" id="A0A6J6JFP4"/>
<reference evidence="2" key="1">
    <citation type="submission" date="2020-05" db="EMBL/GenBank/DDBJ databases">
        <authorList>
            <person name="Chiriac C."/>
            <person name="Salcher M."/>
            <person name="Ghai R."/>
            <person name="Kavagutti S V."/>
        </authorList>
    </citation>
    <scope>NUCLEOTIDE SEQUENCE</scope>
</reference>
<organism evidence="2">
    <name type="scientific">freshwater metagenome</name>
    <dbReference type="NCBI Taxonomy" id="449393"/>
    <lineage>
        <taxon>unclassified sequences</taxon>
        <taxon>metagenomes</taxon>
        <taxon>ecological metagenomes</taxon>
    </lineage>
</organism>
<accession>A0A6J6JFP4</accession>
<evidence type="ECO:0000256" key="1">
    <source>
        <dbReference type="SAM" id="MobiDB-lite"/>
    </source>
</evidence>
<dbReference type="EMBL" id="CAEZVN010000082">
    <property type="protein sequence ID" value="CAB4635942.1"/>
    <property type="molecule type" value="Genomic_DNA"/>
</dbReference>
<protein>
    <submittedName>
        <fullName evidence="2">Unannotated protein</fullName>
    </submittedName>
</protein>
<name>A0A6J6JFP4_9ZZZZ</name>
<feature type="region of interest" description="Disordered" evidence="1">
    <location>
        <begin position="1"/>
        <end position="23"/>
    </location>
</feature>
<gene>
    <name evidence="2" type="ORF">UFOPK2001_00839</name>
</gene>
<proteinExistence type="predicted"/>
<sequence>MQQLHLDAQEQHPRRKPSCLGSSRVRHGRLIRVSHRGLRGLDGLGCGLQTMNLNVLGVSRGHRSYALGHGRRVMRSRGVTRCGLRTGGLTCLNEVRRHRGCRMKGVNRGHRSRGVVHGRHGLRCRGCRMKGGHRKLVGRRMKGVSRGLRGHPSCSEACEQVLRCLRRCEESSRDRCLGGHRSSRVVRCGQLSHRGLRHPGCRMKGVSRGHRMKDGRHEGLRHRGFHKLGDRRRQGVSCGRRMTDDLHEERHHRGCRMKDVSRGHRMKGGRCHENRCEVRHHKCALGGLRRTHPFRVEHALGRFLLVRGEERGRHGRLPSP</sequence>